<evidence type="ECO:0000313" key="1">
    <source>
        <dbReference type="EMBL" id="AZU60999.1"/>
    </source>
</evidence>
<dbReference type="STRING" id="1193713.GCA_001636315_03916"/>
<dbReference type="EMBL" id="CP022572">
    <property type="protein sequence ID" value="AZU60999.1"/>
    <property type="molecule type" value="Genomic_DNA"/>
</dbReference>
<keyword evidence="2" id="KW-1185">Reference proteome</keyword>
<sequence>METGKQVRLTAAEITSLWASYMNDSGISCKLKYFLSTVEDEEIKPLIKHGLELAQGNVKTLAEIFNKEKYPIP</sequence>
<dbReference type="AlphaFoldDB" id="A0A3T0HV45"/>
<proteinExistence type="predicted"/>
<name>A0A3T0HV45_9BACI</name>
<dbReference type="OrthoDB" id="2924544at2"/>
<dbReference type="RefSeq" id="WP_127485779.1">
    <property type="nucleotide sequence ID" value="NZ_CP022572.1"/>
</dbReference>
<evidence type="ECO:0008006" key="3">
    <source>
        <dbReference type="Google" id="ProtNLM"/>
    </source>
</evidence>
<dbReference type="Gene3D" id="1.20.1260.10">
    <property type="match status" value="1"/>
</dbReference>
<organism evidence="1 2">
    <name type="scientific">Neobacillus mesonae</name>
    <dbReference type="NCBI Taxonomy" id="1193713"/>
    <lineage>
        <taxon>Bacteria</taxon>
        <taxon>Bacillati</taxon>
        <taxon>Bacillota</taxon>
        <taxon>Bacilli</taxon>
        <taxon>Bacillales</taxon>
        <taxon>Bacillaceae</taxon>
        <taxon>Neobacillus</taxon>
    </lineage>
</organism>
<accession>A0A3T0HV45</accession>
<protein>
    <recommendedName>
        <fullName evidence="3">DUF3231 domain-containing protein</fullName>
    </recommendedName>
</protein>
<dbReference type="KEGG" id="nmk:CHR53_06900"/>
<dbReference type="InterPro" id="IPR012347">
    <property type="entry name" value="Ferritin-like"/>
</dbReference>
<dbReference type="Pfam" id="PF11553">
    <property type="entry name" value="DUF3231"/>
    <property type="match status" value="1"/>
</dbReference>
<dbReference type="Proteomes" id="UP000282892">
    <property type="component" value="Chromosome"/>
</dbReference>
<dbReference type="InterPro" id="IPR021617">
    <property type="entry name" value="DUF3231"/>
</dbReference>
<reference evidence="1 2" key="1">
    <citation type="submission" date="2017-07" db="EMBL/GenBank/DDBJ databases">
        <title>The complete genome sequence of Bacillus mesonae strain H20-5, an efficient strain improving plant abiotic stress resistance.</title>
        <authorList>
            <person name="Kim S.Y."/>
            <person name="Song H."/>
            <person name="Sang M.K."/>
            <person name="Weon H.-Y."/>
            <person name="Song J."/>
        </authorList>
    </citation>
    <scope>NUCLEOTIDE SEQUENCE [LARGE SCALE GENOMIC DNA]</scope>
    <source>
        <strain evidence="1 2">H20-5</strain>
    </source>
</reference>
<evidence type="ECO:0000313" key="2">
    <source>
        <dbReference type="Proteomes" id="UP000282892"/>
    </source>
</evidence>
<gene>
    <name evidence="1" type="ORF">CHR53_06900</name>
</gene>